<dbReference type="EMBL" id="MIYX01000024">
    <property type="protein sequence ID" value="OIR20144.1"/>
    <property type="molecule type" value="Genomic_DNA"/>
</dbReference>
<dbReference type="HAMAP" id="MF_00553">
    <property type="entry name" value="PAN"/>
    <property type="match status" value="1"/>
</dbReference>
<keyword evidence="5 9" id="KW-0067">ATP-binding</keyword>
<dbReference type="PROSITE" id="PS00674">
    <property type="entry name" value="AAA"/>
    <property type="match status" value="1"/>
</dbReference>
<evidence type="ECO:0000256" key="8">
    <source>
        <dbReference type="ARBA" id="ARBA00023186"/>
    </source>
</evidence>
<comment type="subcellular location">
    <subcellularLocation>
        <location evidence="1 9">Cytoplasm</location>
    </subcellularLocation>
</comment>
<evidence type="ECO:0000256" key="9">
    <source>
        <dbReference type="HAMAP-Rule" id="MF_00553"/>
    </source>
</evidence>
<dbReference type="InterPro" id="IPR050221">
    <property type="entry name" value="26S_Proteasome_ATPase"/>
</dbReference>
<comment type="caution">
    <text evidence="13">The sequence shown here is derived from an EMBL/GenBank/DDBJ whole genome shotgun (WGS) entry which is preliminary data.</text>
</comment>
<dbReference type="SUPFAM" id="SSF52540">
    <property type="entry name" value="P-loop containing nucleoside triphosphate hydrolases"/>
    <property type="match status" value="1"/>
</dbReference>
<comment type="subunit">
    <text evidence="9">Homohexamer. The hexameric complex has a two-ring architecture resembling a top hat that caps the 20S proteasome core at one or both ends. Upon ATP-binding, the C-terminus of PAN interacts with the alpha-rings of the proteasome core by binding to the intersubunit pockets.</text>
</comment>
<feature type="binding site" evidence="9">
    <location>
        <begin position="185"/>
        <end position="190"/>
    </location>
    <ligand>
        <name>ATP</name>
        <dbReference type="ChEBI" id="CHEBI:30616"/>
    </ligand>
</feature>
<keyword evidence="7 9" id="KW-0175">Coiled coil</keyword>
<dbReference type="Pfam" id="PF17862">
    <property type="entry name" value="AAA_lid_3"/>
    <property type="match status" value="1"/>
</dbReference>
<protein>
    <recommendedName>
        <fullName evidence="9">Proteasome-activating nucleotidase</fullName>
        <shortName evidence="9">PAN</shortName>
    </recommendedName>
    <alternativeName>
        <fullName evidence="9">Proteasomal ATPase</fullName>
    </alternativeName>
    <alternativeName>
        <fullName evidence="9">Proteasome regulatory ATPase</fullName>
    </alternativeName>
    <alternativeName>
        <fullName evidence="9">Proteasome regulatory particle</fullName>
    </alternativeName>
</protein>
<feature type="coiled-coil region" evidence="9">
    <location>
        <begin position="27"/>
        <end position="54"/>
    </location>
</feature>
<evidence type="ECO:0000256" key="5">
    <source>
        <dbReference type="ARBA" id="ARBA00022840"/>
    </source>
</evidence>
<dbReference type="NCBIfam" id="NF003069">
    <property type="entry name" value="PRK03992.1"/>
    <property type="match status" value="1"/>
</dbReference>
<evidence type="ECO:0000313" key="13">
    <source>
        <dbReference type="EMBL" id="OIR20144.1"/>
    </source>
</evidence>
<evidence type="ECO:0000256" key="4">
    <source>
        <dbReference type="ARBA" id="ARBA00022741"/>
    </source>
</evidence>
<sequence length="400" mass="44062">MSADENSGEVSSPGKGEDWDKWLIEETERFESEKRQLEADVSRMKRENAHLKGELARLRAPPQVIGTVRDLLEDGRVGIKSSSGPDFVVHISEGIDKKNLEVGDRVALHRQTLAVLETLPSTKDPLIMGAEVDEKPSEKYKDIGGLVEELDELRSTVELPMLKPESFSKVGVEPPKGVLLVGPPGTGKTLMAKAVANATNATFIRLIGSELVQKYIGEGARLVRELFQLAQEKAPSIIFIDELDAVGAKRMDVGTTGDREVQRTLMQLLGELDGFTPRGQVSIMGASNRPDILDEALLRPGRFDRIIKIPLPEEEARTKIIKIHSKGMNIAKGVNYKKLAEGSEGFSGADLRALCVEAGMKAIKDNKTQTNYKNFTEALEKIKNRLDDSEISEPETGLYY</sequence>
<name>A0A1J5TV65_9ARCH</name>
<keyword evidence="3 9" id="KW-0963">Cytoplasm</keyword>
<evidence type="ECO:0000259" key="12">
    <source>
        <dbReference type="SMART" id="SM00382"/>
    </source>
</evidence>
<keyword evidence="4 9" id="KW-0547">Nucleotide-binding</keyword>
<dbReference type="Pfam" id="PF00004">
    <property type="entry name" value="AAA"/>
    <property type="match status" value="1"/>
</dbReference>
<evidence type="ECO:0000256" key="7">
    <source>
        <dbReference type="ARBA" id="ARBA00023054"/>
    </source>
</evidence>
<evidence type="ECO:0000256" key="6">
    <source>
        <dbReference type="ARBA" id="ARBA00022942"/>
    </source>
</evidence>
<feature type="region of interest" description="Disordered" evidence="11">
    <location>
        <begin position="1"/>
        <end position="21"/>
    </location>
</feature>
<dbReference type="InterPro" id="IPR012340">
    <property type="entry name" value="NA-bd_OB-fold"/>
</dbReference>
<evidence type="ECO:0000256" key="3">
    <source>
        <dbReference type="ARBA" id="ARBA00022490"/>
    </source>
</evidence>
<dbReference type="InterPro" id="IPR003593">
    <property type="entry name" value="AAA+_ATPase"/>
</dbReference>
<organism evidence="13 14">
    <name type="scientific">Marine Group III euryarchaeote CG-Epi4</name>
    <dbReference type="NCBI Taxonomy" id="1888998"/>
    <lineage>
        <taxon>Archaea</taxon>
        <taxon>Methanobacteriati</taxon>
        <taxon>Thermoplasmatota</taxon>
        <taxon>Thermoplasmata</taxon>
        <taxon>Candidatus Thermoprofundales</taxon>
    </lineage>
</organism>
<dbReference type="GO" id="GO:0016887">
    <property type="term" value="F:ATP hydrolysis activity"/>
    <property type="evidence" value="ECO:0007669"/>
    <property type="project" value="UniProtKB-UniRule"/>
</dbReference>
<evidence type="ECO:0000256" key="2">
    <source>
        <dbReference type="ARBA" id="ARBA00006914"/>
    </source>
</evidence>
<dbReference type="Gene3D" id="1.10.8.60">
    <property type="match status" value="1"/>
</dbReference>
<keyword evidence="6 9" id="KW-0647">Proteasome</keyword>
<dbReference type="GO" id="GO:0010498">
    <property type="term" value="P:proteasomal protein catabolic process"/>
    <property type="evidence" value="ECO:0007669"/>
    <property type="project" value="UniProtKB-UniRule"/>
</dbReference>
<dbReference type="GO" id="GO:0005524">
    <property type="term" value="F:ATP binding"/>
    <property type="evidence" value="ECO:0007669"/>
    <property type="project" value="UniProtKB-UniRule"/>
</dbReference>
<evidence type="ECO:0000313" key="14">
    <source>
        <dbReference type="Proteomes" id="UP000183375"/>
    </source>
</evidence>
<comment type="domain">
    <text evidence="9">Consists of three main regions, an N-terminal coiled-coil domain that may assist in substrate recognition, an interdomain involved in PAN hexamerization, and a C-terminal ATPase domain of the AAA type.</text>
</comment>
<feature type="binding site" evidence="9">
    <location>
        <position position="324"/>
    </location>
    <ligand>
        <name>ATP</name>
        <dbReference type="ChEBI" id="CHEBI:30616"/>
    </ligand>
</feature>
<evidence type="ECO:0000256" key="1">
    <source>
        <dbReference type="ARBA" id="ARBA00004496"/>
    </source>
</evidence>
<dbReference type="InterPro" id="IPR003960">
    <property type="entry name" value="ATPase_AAA_CS"/>
</dbReference>
<feature type="compositionally biased region" description="Polar residues" evidence="11">
    <location>
        <begin position="1"/>
        <end position="10"/>
    </location>
</feature>
<keyword evidence="8 9" id="KW-0143">Chaperone</keyword>
<dbReference type="GO" id="GO:0043335">
    <property type="term" value="P:protein unfolding"/>
    <property type="evidence" value="ECO:0007669"/>
    <property type="project" value="UniProtKB-UniRule"/>
</dbReference>
<evidence type="ECO:0000256" key="10">
    <source>
        <dbReference type="RuleBase" id="RU003651"/>
    </source>
</evidence>
<dbReference type="InterPro" id="IPR032501">
    <property type="entry name" value="Prot_ATP_ID_OB_2nd"/>
</dbReference>
<dbReference type="Gene3D" id="2.40.50.140">
    <property type="entry name" value="Nucleic acid-binding proteins"/>
    <property type="match status" value="1"/>
</dbReference>
<gene>
    <name evidence="9" type="primary">pan</name>
    <name evidence="13" type="ORF">BEU01_02030</name>
</gene>
<dbReference type="Gene3D" id="3.40.50.300">
    <property type="entry name" value="P-loop containing nucleotide triphosphate hydrolases"/>
    <property type="match status" value="1"/>
</dbReference>
<dbReference type="FunFam" id="3.40.50.300:FF:000033">
    <property type="entry name" value="26S protease regulatory subunit 6B"/>
    <property type="match status" value="1"/>
</dbReference>
<comment type="function">
    <text evidence="9">ATPase which is responsible for recognizing, binding, unfolding and translocation of substrate proteins into the archaeal 20S proteasome core particle. Is essential for opening the gate of the 20S proteasome via an interaction with its C-terminus, thereby allowing substrate entry and access to the site of proteolysis. Thus, the C-termini of the proteasomal ATPase function like a 'key in a lock' to induce gate opening and therefore regulate proteolysis. Unfolding activity requires energy from ATP hydrolysis, whereas ATP binding alone promotes ATPase-20S proteasome association which triggers gate opening, and supports translocation of unfolded substrates.</text>
</comment>
<dbReference type="InterPro" id="IPR023501">
    <property type="entry name" value="Nucleotidase_PAN"/>
</dbReference>
<feature type="domain" description="AAA+ ATPase" evidence="12">
    <location>
        <begin position="174"/>
        <end position="313"/>
    </location>
</feature>
<dbReference type="InterPro" id="IPR041569">
    <property type="entry name" value="AAA_lid_3"/>
</dbReference>
<accession>A0A1J5TV65</accession>
<dbReference type="Proteomes" id="UP000183375">
    <property type="component" value="Unassembled WGS sequence"/>
</dbReference>
<comment type="similarity">
    <text evidence="2 9 10">Belongs to the AAA ATPase family.</text>
</comment>
<proteinExistence type="inferred from homology"/>
<dbReference type="NCBIfam" id="TIGR01242">
    <property type="entry name" value="proteasome-activating nucleotidase"/>
    <property type="match status" value="1"/>
</dbReference>
<evidence type="ECO:0000256" key="11">
    <source>
        <dbReference type="SAM" id="MobiDB-lite"/>
    </source>
</evidence>
<dbReference type="AlphaFoldDB" id="A0A1J5TV65"/>
<reference evidence="13 14" key="1">
    <citation type="submission" date="2016-08" db="EMBL/GenBank/DDBJ databases">
        <title>New Insights into Marine Group III Euryarchaeota, from dark to light.</title>
        <authorList>
            <person name="Haro-Moreno J.M."/>
            <person name="Rodriguez-Valera F."/>
            <person name="Lopez-Garcia P."/>
            <person name="Moreira D."/>
            <person name="Martin-Cuadrado A.B."/>
        </authorList>
    </citation>
    <scope>NUCLEOTIDE SEQUENCE [LARGE SCALE GENOMIC DNA]</scope>
    <source>
        <strain evidence="13">CG-Epi4</strain>
    </source>
</reference>
<dbReference type="PANTHER" id="PTHR23073">
    <property type="entry name" value="26S PROTEASOME REGULATORY SUBUNIT"/>
    <property type="match status" value="1"/>
</dbReference>
<dbReference type="GO" id="GO:0022623">
    <property type="term" value="C:proteasome-activating nucleotidase complex"/>
    <property type="evidence" value="ECO:0007669"/>
    <property type="project" value="UniProtKB-UniRule"/>
</dbReference>
<dbReference type="SMART" id="SM00382">
    <property type="entry name" value="AAA"/>
    <property type="match status" value="1"/>
</dbReference>
<dbReference type="GO" id="GO:0005737">
    <property type="term" value="C:cytoplasm"/>
    <property type="evidence" value="ECO:0007669"/>
    <property type="project" value="UniProtKB-SubCell"/>
</dbReference>
<dbReference type="InterPro" id="IPR003959">
    <property type="entry name" value="ATPase_AAA_core"/>
</dbReference>
<dbReference type="Pfam" id="PF16450">
    <property type="entry name" value="Prot_ATP_ID_OB_C"/>
    <property type="match status" value="1"/>
</dbReference>
<dbReference type="InterPro" id="IPR027417">
    <property type="entry name" value="P-loop_NTPase"/>
</dbReference>